<dbReference type="Proteomes" id="UP000026900">
    <property type="component" value="Segment"/>
</dbReference>
<dbReference type="KEGG" id="vg:19526021"/>
<reference evidence="2" key="1">
    <citation type="submission" date="2014-09" db="EMBL/GenBank/DDBJ databases">
        <authorList>
            <person name="Sauder A.B."/>
            <person name="McKenzie Q.R."/>
            <person name="Temple L.M."/>
            <person name="Alexis B.K."/>
            <person name="Al-Atrache Z."/>
            <person name="Lewis L.O."/>
            <person name="Loesser-Casey K.E."/>
            <person name="Mitchell K.J."/>
        </authorList>
    </citation>
    <scope>NUCLEOTIDE SEQUENCE [LARGE SCALE GENOMIC DNA]</scope>
</reference>
<name>A0A024B082_9CAUD</name>
<sequence length="52" mass="6180">MTIGELKNYIKDMDDKLDFMAFDHKTGKYTSFSLVKEDYSLDIEVNILEEER</sequence>
<accession>A0A024B082</accession>
<dbReference type="EMBL" id="KJ489399">
    <property type="protein sequence ID" value="AHZ10039.1"/>
    <property type="molecule type" value="Genomic_DNA"/>
</dbReference>
<protein>
    <submittedName>
        <fullName evidence="1">Uncharacterized protein</fullName>
    </submittedName>
</protein>
<proteinExistence type="predicted"/>
<dbReference type="RefSeq" id="YP_009036470.1">
    <property type="nucleotide sequence ID" value="NC_024213.1"/>
</dbReference>
<dbReference type="GeneID" id="19526021"/>
<evidence type="ECO:0000313" key="1">
    <source>
        <dbReference type="EMBL" id="AHZ10039.1"/>
    </source>
</evidence>
<evidence type="ECO:0000313" key="2">
    <source>
        <dbReference type="Proteomes" id="UP000026900"/>
    </source>
</evidence>
<organism evidence="1 2">
    <name type="scientific">Bacillus phage Hakuna</name>
    <dbReference type="NCBI Taxonomy" id="1486659"/>
    <lineage>
        <taxon>Viruses</taxon>
        <taxon>Duplodnaviria</taxon>
        <taxon>Heunggongvirae</taxon>
        <taxon>Uroviricota</taxon>
        <taxon>Caudoviricetes</taxon>
        <taxon>Herelleviridae</taxon>
        <taxon>Bastillevirinae</taxon>
        <taxon>Wphvirus</taxon>
        <taxon>Wphvirus hakuna</taxon>
    </lineage>
</organism>
<keyword evidence="2" id="KW-1185">Reference proteome</keyword>